<evidence type="ECO:0000313" key="2">
    <source>
        <dbReference type="Proteomes" id="UP000521868"/>
    </source>
</evidence>
<name>A0A7X6DH82_9BURK</name>
<protein>
    <submittedName>
        <fullName evidence="1">Trypsin-like peptidase domain-containing protein</fullName>
    </submittedName>
</protein>
<dbReference type="RefSeq" id="WP_168108257.1">
    <property type="nucleotide sequence ID" value="NZ_VTOX01000005.1"/>
</dbReference>
<dbReference type="Gene3D" id="2.40.10.120">
    <property type="match status" value="1"/>
</dbReference>
<accession>A0A7X6DH82</accession>
<sequence length="315" mass="34197">MQEKQEWSVLSGFFGDDPTAGAPRGMTMAFRSLPIQPVFTEVSCSLRNWDFFQGVLLCMTFADKENHRVEGSAVLVAPGIALCATHVIEPYLEALLSSESVVMCQGFTPHGLQIWQIRKVTTAPDSDVAILGLVLASALPPGHEFLQAAITTRMPSVGEEFVICGFRAAEEAFPTPAAWATIQIEGEVRLSRGLISETYPLGRDRAMLPWPVVEVTCPTVGGMSGGPVFDARGRLVGLLCSSMDTEDGSGVSYVSLLWPVLPRKFEAVWPANFFDGSVSLLDMDPRLCSIDKREALSLEPHPSGSGTRTAYKVWT</sequence>
<comment type="caution">
    <text evidence="1">The sequence shown here is derived from an EMBL/GenBank/DDBJ whole genome shotgun (WGS) entry which is preliminary data.</text>
</comment>
<dbReference type="Proteomes" id="UP000521868">
    <property type="component" value="Unassembled WGS sequence"/>
</dbReference>
<proteinExistence type="predicted"/>
<organism evidence="1 2">
    <name type="scientific">Ramlibacter lithotrophicus</name>
    <dbReference type="NCBI Taxonomy" id="2606681"/>
    <lineage>
        <taxon>Bacteria</taxon>
        <taxon>Pseudomonadati</taxon>
        <taxon>Pseudomonadota</taxon>
        <taxon>Betaproteobacteria</taxon>
        <taxon>Burkholderiales</taxon>
        <taxon>Comamonadaceae</taxon>
        <taxon>Ramlibacter</taxon>
    </lineage>
</organism>
<gene>
    <name evidence="1" type="ORF">RAMLITH_14985</name>
</gene>
<reference evidence="1 2" key="1">
    <citation type="journal article" date="2020" name="Nature">
        <title>Bacterial chemolithoautotrophy via manganese oxidation.</title>
        <authorList>
            <person name="Yu H."/>
            <person name="Leadbetter J.R."/>
        </authorList>
    </citation>
    <scope>NUCLEOTIDE SEQUENCE [LARGE SCALE GENOMIC DNA]</scope>
    <source>
        <strain evidence="1 2">RBP-1</strain>
    </source>
</reference>
<keyword evidence="2" id="KW-1185">Reference proteome</keyword>
<dbReference type="SUPFAM" id="SSF50494">
    <property type="entry name" value="Trypsin-like serine proteases"/>
    <property type="match status" value="1"/>
</dbReference>
<dbReference type="AlphaFoldDB" id="A0A7X6DH82"/>
<dbReference type="EMBL" id="VTOX01000005">
    <property type="protein sequence ID" value="NKE67127.1"/>
    <property type="molecule type" value="Genomic_DNA"/>
</dbReference>
<dbReference type="Pfam" id="PF13365">
    <property type="entry name" value="Trypsin_2"/>
    <property type="match status" value="1"/>
</dbReference>
<evidence type="ECO:0000313" key="1">
    <source>
        <dbReference type="EMBL" id="NKE67127.1"/>
    </source>
</evidence>
<dbReference type="InterPro" id="IPR009003">
    <property type="entry name" value="Peptidase_S1_PA"/>
</dbReference>